<protein>
    <submittedName>
        <fullName evidence="2">Uncharacterized protein</fullName>
    </submittedName>
</protein>
<dbReference type="EMBL" id="ML120367">
    <property type="protein sequence ID" value="RPB02514.1"/>
    <property type="molecule type" value="Genomic_DNA"/>
</dbReference>
<evidence type="ECO:0000256" key="1">
    <source>
        <dbReference type="SAM" id="MobiDB-lite"/>
    </source>
</evidence>
<accession>A0A3N4JVX6</accession>
<organism evidence="2 3">
    <name type="scientific">Choiromyces venosus 120613-1</name>
    <dbReference type="NCBI Taxonomy" id="1336337"/>
    <lineage>
        <taxon>Eukaryota</taxon>
        <taxon>Fungi</taxon>
        <taxon>Dikarya</taxon>
        <taxon>Ascomycota</taxon>
        <taxon>Pezizomycotina</taxon>
        <taxon>Pezizomycetes</taxon>
        <taxon>Pezizales</taxon>
        <taxon>Tuberaceae</taxon>
        <taxon>Choiromyces</taxon>
    </lineage>
</organism>
<name>A0A3N4JVX6_9PEZI</name>
<sequence>MRSTRIMGGCLTYQSVRLPGDCNQPSPPAVVTTFTLTKFTPSPPQKPPYFPIPVPSSNYPHLLKAPSTPPSPSLSIFAKLPSPGPSHSITRSPQPQTDRKCQAPHLLPHTRLHSRISLKPKSLE</sequence>
<evidence type="ECO:0000313" key="2">
    <source>
        <dbReference type="EMBL" id="RPB02514.1"/>
    </source>
</evidence>
<feature type="compositionally biased region" description="Basic residues" evidence="1">
    <location>
        <begin position="108"/>
        <end position="118"/>
    </location>
</feature>
<feature type="compositionally biased region" description="Polar residues" evidence="1">
    <location>
        <begin position="85"/>
        <end position="96"/>
    </location>
</feature>
<evidence type="ECO:0000313" key="3">
    <source>
        <dbReference type="Proteomes" id="UP000276215"/>
    </source>
</evidence>
<proteinExistence type="predicted"/>
<keyword evidence="3" id="KW-1185">Reference proteome</keyword>
<feature type="region of interest" description="Disordered" evidence="1">
    <location>
        <begin position="64"/>
        <end position="124"/>
    </location>
</feature>
<dbReference type="Proteomes" id="UP000276215">
    <property type="component" value="Unassembled WGS sequence"/>
</dbReference>
<reference evidence="2 3" key="1">
    <citation type="journal article" date="2018" name="Nat. Ecol. Evol.">
        <title>Pezizomycetes genomes reveal the molecular basis of ectomycorrhizal truffle lifestyle.</title>
        <authorList>
            <person name="Murat C."/>
            <person name="Payen T."/>
            <person name="Noel B."/>
            <person name="Kuo A."/>
            <person name="Morin E."/>
            <person name="Chen J."/>
            <person name="Kohler A."/>
            <person name="Krizsan K."/>
            <person name="Balestrini R."/>
            <person name="Da Silva C."/>
            <person name="Montanini B."/>
            <person name="Hainaut M."/>
            <person name="Levati E."/>
            <person name="Barry K.W."/>
            <person name="Belfiori B."/>
            <person name="Cichocki N."/>
            <person name="Clum A."/>
            <person name="Dockter R.B."/>
            <person name="Fauchery L."/>
            <person name="Guy J."/>
            <person name="Iotti M."/>
            <person name="Le Tacon F."/>
            <person name="Lindquist E.A."/>
            <person name="Lipzen A."/>
            <person name="Malagnac F."/>
            <person name="Mello A."/>
            <person name="Molinier V."/>
            <person name="Miyauchi S."/>
            <person name="Poulain J."/>
            <person name="Riccioni C."/>
            <person name="Rubini A."/>
            <person name="Sitrit Y."/>
            <person name="Splivallo R."/>
            <person name="Traeger S."/>
            <person name="Wang M."/>
            <person name="Zifcakova L."/>
            <person name="Wipf D."/>
            <person name="Zambonelli A."/>
            <person name="Paolocci F."/>
            <person name="Nowrousian M."/>
            <person name="Ottonello S."/>
            <person name="Baldrian P."/>
            <person name="Spatafora J.W."/>
            <person name="Henrissat B."/>
            <person name="Nagy L.G."/>
            <person name="Aury J.M."/>
            <person name="Wincker P."/>
            <person name="Grigoriev I.V."/>
            <person name="Bonfante P."/>
            <person name="Martin F.M."/>
        </authorList>
    </citation>
    <scope>NUCLEOTIDE SEQUENCE [LARGE SCALE GENOMIC DNA]</scope>
    <source>
        <strain evidence="2 3">120613-1</strain>
    </source>
</reference>
<dbReference type="AlphaFoldDB" id="A0A3N4JVX6"/>
<gene>
    <name evidence="2" type="ORF">L873DRAFT_408856</name>
</gene>